<evidence type="ECO:0000256" key="3">
    <source>
        <dbReference type="ARBA" id="ARBA00022691"/>
    </source>
</evidence>
<dbReference type="EMBL" id="RPFW01000003">
    <property type="protein sequence ID" value="TVZ04318.1"/>
    <property type="molecule type" value="Genomic_DNA"/>
</dbReference>
<keyword evidence="3" id="KW-0949">S-adenosyl-L-methionine</keyword>
<accession>A0A6P2BZE9</accession>
<dbReference type="Pfam" id="PF08241">
    <property type="entry name" value="Methyltransf_11"/>
    <property type="match status" value="1"/>
</dbReference>
<keyword evidence="1 6" id="KW-0489">Methyltransferase</keyword>
<evidence type="ECO:0000259" key="5">
    <source>
        <dbReference type="Pfam" id="PF08241"/>
    </source>
</evidence>
<evidence type="ECO:0000313" key="6">
    <source>
        <dbReference type="EMBL" id="TVZ04318.1"/>
    </source>
</evidence>
<gene>
    <name evidence="6" type="ORF">EAS64_18245</name>
</gene>
<organism evidence="6 7">
    <name type="scientific">Trebonia kvetii</name>
    <dbReference type="NCBI Taxonomy" id="2480626"/>
    <lineage>
        <taxon>Bacteria</taxon>
        <taxon>Bacillati</taxon>
        <taxon>Actinomycetota</taxon>
        <taxon>Actinomycetes</taxon>
        <taxon>Streptosporangiales</taxon>
        <taxon>Treboniaceae</taxon>
        <taxon>Trebonia</taxon>
    </lineage>
</organism>
<name>A0A6P2BZE9_9ACTN</name>
<dbReference type="PANTHER" id="PTHR43464">
    <property type="entry name" value="METHYLTRANSFERASE"/>
    <property type="match status" value="1"/>
</dbReference>
<protein>
    <submittedName>
        <fullName evidence="6">Class I SAM-dependent methyltransferase</fullName>
    </submittedName>
</protein>
<dbReference type="AlphaFoldDB" id="A0A6P2BZE9"/>
<proteinExistence type="predicted"/>
<dbReference type="GO" id="GO:0008757">
    <property type="term" value="F:S-adenosylmethionine-dependent methyltransferase activity"/>
    <property type="evidence" value="ECO:0007669"/>
    <property type="project" value="InterPro"/>
</dbReference>
<evidence type="ECO:0000256" key="1">
    <source>
        <dbReference type="ARBA" id="ARBA00022603"/>
    </source>
</evidence>
<comment type="caution">
    <text evidence="6">The sequence shown here is derived from an EMBL/GenBank/DDBJ whole genome shotgun (WGS) entry which is preliminary data.</text>
</comment>
<dbReference type="Gene3D" id="3.40.50.150">
    <property type="entry name" value="Vaccinia Virus protein VP39"/>
    <property type="match status" value="1"/>
</dbReference>
<dbReference type="CDD" id="cd02440">
    <property type="entry name" value="AdoMet_MTases"/>
    <property type="match status" value="1"/>
</dbReference>
<dbReference type="InterPro" id="IPR029063">
    <property type="entry name" value="SAM-dependent_MTases_sf"/>
</dbReference>
<dbReference type="InterPro" id="IPR013216">
    <property type="entry name" value="Methyltransf_11"/>
</dbReference>
<evidence type="ECO:0000256" key="4">
    <source>
        <dbReference type="SAM" id="MobiDB-lite"/>
    </source>
</evidence>
<reference evidence="6 7" key="1">
    <citation type="submission" date="2018-11" db="EMBL/GenBank/DDBJ databases">
        <title>Trebonia kvetii gen.nov., sp.nov., a novel acidophilic actinobacterium, and proposal of the new actinobacterial family Treboniaceae fam. nov.</title>
        <authorList>
            <person name="Rapoport D."/>
            <person name="Sagova-Mareckova M."/>
            <person name="Sedlacek I."/>
            <person name="Provaznik J."/>
            <person name="Kralova S."/>
            <person name="Pavlinic D."/>
            <person name="Benes V."/>
            <person name="Kopecky J."/>
        </authorList>
    </citation>
    <scope>NUCLEOTIDE SEQUENCE [LARGE SCALE GENOMIC DNA]</scope>
    <source>
        <strain evidence="6 7">15Tr583</strain>
    </source>
</reference>
<feature type="region of interest" description="Disordered" evidence="4">
    <location>
        <begin position="1"/>
        <end position="48"/>
    </location>
</feature>
<evidence type="ECO:0000256" key="2">
    <source>
        <dbReference type="ARBA" id="ARBA00022679"/>
    </source>
</evidence>
<dbReference type="OrthoDB" id="65624at2"/>
<dbReference type="PANTHER" id="PTHR43464:SF19">
    <property type="entry name" value="UBIQUINONE BIOSYNTHESIS O-METHYLTRANSFERASE, MITOCHONDRIAL"/>
    <property type="match status" value="1"/>
</dbReference>
<dbReference type="Proteomes" id="UP000460272">
    <property type="component" value="Unassembled WGS sequence"/>
</dbReference>
<feature type="domain" description="Methyltransferase type 11" evidence="5">
    <location>
        <begin position="100"/>
        <end position="203"/>
    </location>
</feature>
<keyword evidence="7" id="KW-1185">Reference proteome</keyword>
<keyword evidence="2 6" id="KW-0808">Transferase</keyword>
<sequence>MATGPPPNALAARRPSRSRCTASCGPTRWRAARRARPTDRPRPMPPDPWADGLYLRSVQYKTDANLSARQSIYAFQHPTVDLPARVLDLAAPAASDTVADIGCGNGRYLADLARRGFTGRVLGADLSLGMLRAARDHLNTATAADATCSSSIALISADAAALPLREDAADVTLASHMLYHVPEPAAALSELRRVTRPGGRVLIVLNGAAHLRQLRAALAAARGQDPATLAERVTLDDGEALARSFFPRVTRHDFPAELRIPDPAPIADYIRSMPGTHDHADPDALIEAALSALPVTPTGHRTITTHAGCLIAEFD</sequence>
<dbReference type="GO" id="GO:0032259">
    <property type="term" value="P:methylation"/>
    <property type="evidence" value="ECO:0007669"/>
    <property type="project" value="UniProtKB-KW"/>
</dbReference>
<evidence type="ECO:0000313" key="7">
    <source>
        <dbReference type="Proteomes" id="UP000460272"/>
    </source>
</evidence>
<dbReference type="SUPFAM" id="SSF53335">
    <property type="entry name" value="S-adenosyl-L-methionine-dependent methyltransferases"/>
    <property type="match status" value="1"/>
</dbReference>